<comment type="caution">
    <text evidence="1">The sequence shown here is derived from an EMBL/GenBank/DDBJ whole genome shotgun (WGS) entry which is preliminary data.</text>
</comment>
<accession>A0AAW1J027</accession>
<evidence type="ECO:0000313" key="1">
    <source>
        <dbReference type="EMBL" id="KAK9696049.1"/>
    </source>
</evidence>
<dbReference type="EMBL" id="JASPKY010000463">
    <property type="protein sequence ID" value="KAK9696049.1"/>
    <property type="molecule type" value="Genomic_DNA"/>
</dbReference>
<dbReference type="AlphaFoldDB" id="A0AAW1J027"/>
<evidence type="ECO:0000313" key="2">
    <source>
        <dbReference type="Proteomes" id="UP001458880"/>
    </source>
</evidence>
<protein>
    <submittedName>
        <fullName evidence="1">Uncharacterized protein</fullName>
    </submittedName>
</protein>
<name>A0AAW1J027_POPJA</name>
<keyword evidence="2" id="KW-1185">Reference proteome</keyword>
<proteinExistence type="predicted"/>
<sequence length="80" mass="9114">MLERLHSTLCIRVCSAYRTKSGATAGVITGVPPIEVMVEERLERFNGKTKTAAAEDIYKKWQTKWTQSTCGRWTHRLSID</sequence>
<dbReference type="Proteomes" id="UP001458880">
    <property type="component" value="Unassembled WGS sequence"/>
</dbReference>
<gene>
    <name evidence="1" type="ORF">QE152_g32158</name>
</gene>
<reference evidence="1 2" key="1">
    <citation type="journal article" date="2024" name="BMC Genomics">
        <title>De novo assembly and annotation of Popillia japonica's genome with initial clues to its potential as an invasive pest.</title>
        <authorList>
            <person name="Cucini C."/>
            <person name="Boschi S."/>
            <person name="Funari R."/>
            <person name="Cardaioli E."/>
            <person name="Iannotti N."/>
            <person name="Marturano G."/>
            <person name="Paoli F."/>
            <person name="Bruttini M."/>
            <person name="Carapelli A."/>
            <person name="Frati F."/>
            <person name="Nardi F."/>
        </authorList>
    </citation>
    <scope>NUCLEOTIDE SEQUENCE [LARGE SCALE GENOMIC DNA]</scope>
    <source>
        <strain evidence="1">DMR45628</strain>
    </source>
</reference>
<organism evidence="1 2">
    <name type="scientific">Popillia japonica</name>
    <name type="common">Japanese beetle</name>
    <dbReference type="NCBI Taxonomy" id="7064"/>
    <lineage>
        <taxon>Eukaryota</taxon>
        <taxon>Metazoa</taxon>
        <taxon>Ecdysozoa</taxon>
        <taxon>Arthropoda</taxon>
        <taxon>Hexapoda</taxon>
        <taxon>Insecta</taxon>
        <taxon>Pterygota</taxon>
        <taxon>Neoptera</taxon>
        <taxon>Endopterygota</taxon>
        <taxon>Coleoptera</taxon>
        <taxon>Polyphaga</taxon>
        <taxon>Scarabaeiformia</taxon>
        <taxon>Scarabaeidae</taxon>
        <taxon>Rutelinae</taxon>
        <taxon>Popillia</taxon>
    </lineage>
</organism>